<reference evidence="1 2" key="1">
    <citation type="submission" date="2020-04" db="EMBL/GenBank/DDBJ databases">
        <authorList>
            <person name="Klaysubun C."/>
            <person name="Duangmal K."/>
            <person name="Lipun K."/>
        </authorList>
    </citation>
    <scope>NUCLEOTIDE SEQUENCE [LARGE SCALE GENOMIC DNA]</scope>
    <source>
        <strain evidence="1 2">K10HN5</strain>
    </source>
</reference>
<protein>
    <recommendedName>
        <fullName evidence="3">ABM domain-containing protein</fullName>
    </recommendedName>
</protein>
<sequence length="92" mass="10123">MHLRVTRGSFDPTKSDDVLKETQAVNAVITRRPGCQALQGGMDRKSGVLVVISTWDDGEAANFSRESLGEPFERMVALGVQFQPPEVYEAID</sequence>
<evidence type="ECO:0000313" key="1">
    <source>
        <dbReference type="EMBL" id="NMI01297.1"/>
    </source>
</evidence>
<dbReference type="EMBL" id="JAAXLA010000080">
    <property type="protein sequence ID" value="NMI01297.1"/>
    <property type="molecule type" value="Genomic_DNA"/>
</dbReference>
<dbReference type="RefSeq" id="WP_169384758.1">
    <property type="nucleotide sequence ID" value="NZ_JAAXLA010000080.1"/>
</dbReference>
<name>A0ABX1SLK2_9PSEU</name>
<keyword evidence="2" id="KW-1185">Reference proteome</keyword>
<organism evidence="1 2">
    <name type="scientific">Pseudonocardia acidicola</name>
    <dbReference type="NCBI Taxonomy" id="2724939"/>
    <lineage>
        <taxon>Bacteria</taxon>
        <taxon>Bacillati</taxon>
        <taxon>Actinomycetota</taxon>
        <taxon>Actinomycetes</taxon>
        <taxon>Pseudonocardiales</taxon>
        <taxon>Pseudonocardiaceae</taxon>
        <taxon>Pseudonocardia</taxon>
    </lineage>
</organism>
<evidence type="ECO:0008006" key="3">
    <source>
        <dbReference type="Google" id="ProtNLM"/>
    </source>
</evidence>
<accession>A0ABX1SLK2</accession>
<dbReference type="Proteomes" id="UP000820669">
    <property type="component" value="Unassembled WGS sequence"/>
</dbReference>
<gene>
    <name evidence="1" type="ORF">HF526_28980</name>
</gene>
<comment type="caution">
    <text evidence="1">The sequence shown here is derived from an EMBL/GenBank/DDBJ whole genome shotgun (WGS) entry which is preliminary data.</text>
</comment>
<evidence type="ECO:0000313" key="2">
    <source>
        <dbReference type="Proteomes" id="UP000820669"/>
    </source>
</evidence>
<proteinExistence type="predicted"/>